<dbReference type="SUPFAM" id="SSF88648">
    <property type="entry name" value="Group I dsDNA viruses"/>
    <property type="match status" value="1"/>
</dbReference>
<keyword evidence="1 7" id="KW-0167">Capsid protein</keyword>
<dbReference type="Pfam" id="PF00500">
    <property type="entry name" value="Late_protein_L1"/>
    <property type="match status" value="1"/>
</dbReference>
<evidence type="ECO:0000256" key="3">
    <source>
        <dbReference type="ARBA" id="ARBA00022804"/>
    </source>
</evidence>
<evidence type="ECO:0000256" key="8">
    <source>
        <dbReference type="RuleBase" id="RU361248"/>
    </source>
</evidence>
<dbReference type="HAMAP" id="MF_04002">
    <property type="entry name" value="PPV_L1"/>
    <property type="match status" value="1"/>
</dbReference>
<evidence type="ECO:0000256" key="1">
    <source>
        <dbReference type="ARBA" id="ARBA00022561"/>
    </source>
</evidence>
<feature type="disulfide bond" description="Interchain (with Cys-202)" evidence="7">
    <location>
        <position position="457"/>
    </location>
</feature>
<keyword evidence="5 7" id="KW-0426">Late protein</keyword>
<accession>A0A7T3P0J8</accession>
<proteinExistence type="inferred from homology"/>
<dbReference type="Gene3D" id="2.60.175.20">
    <property type="entry name" value="Major capsid L1 (late) superfamily, Papillomavirus"/>
    <property type="match status" value="2"/>
</dbReference>
<keyword evidence="2 7" id="KW-0945">Host-virus interaction</keyword>
<evidence type="ECO:0000256" key="2">
    <source>
        <dbReference type="ARBA" id="ARBA00022581"/>
    </source>
</evidence>
<keyword evidence="7" id="KW-1048">Host nucleus</keyword>
<feature type="region of interest" description="Disordered" evidence="9">
    <location>
        <begin position="508"/>
        <end position="532"/>
    </location>
</feature>
<keyword evidence="7" id="KW-1015">Disulfide bond</keyword>
<reference evidence="10" key="1">
    <citation type="submission" date="2020-02" db="EMBL/GenBank/DDBJ databases">
        <authorList>
            <person name="Sun W.C."/>
            <person name="Huang H.X."/>
            <person name="Li Y.Y."/>
        </authorList>
    </citation>
    <scope>NUCLEOTIDE SEQUENCE</scope>
    <source>
        <strain evidence="10">GX14</strain>
    </source>
</reference>
<evidence type="ECO:0000256" key="5">
    <source>
        <dbReference type="ARBA" id="ARBA00022921"/>
    </source>
</evidence>
<dbReference type="GO" id="GO:0019062">
    <property type="term" value="P:virion attachment to host cell"/>
    <property type="evidence" value="ECO:0007669"/>
    <property type="project" value="UniProtKB-UniRule"/>
</dbReference>
<comment type="subunit">
    <text evidence="7">Self-assembles into homopentamers. The capsid has an icosahedral symmetry and consists of 72 capsomers, with each capsomer being a pentamer of L1. Interacts with the minor capsid protein L2; this interaction is necessary for viral genome encapsidation. Interacts with protein E2; this interaction enhances E2-dependent replication and transcription activation.</text>
</comment>
<evidence type="ECO:0000256" key="4">
    <source>
        <dbReference type="ARBA" id="ARBA00022844"/>
    </source>
</evidence>
<dbReference type="InterPro" id="IPR002210">
    <property type="entry name" value="Capsid_L1_Papillomavir"/>
</dbReference>
<organism evidence="10">
    <name type="scientific">Sus scrofa papillomavirus 1</name>
    <dbReference type="NCBI Taxonomy" id="446138"/>
    <lineage>
        <taxon>Viruses</taxon>
        <taxon>Monodnaviria</taxon>
        <taxon>Shotokuvirae</taxon>
        <taxon>Cossaviricota</taxon>
        <taxon>Papovaviricetes</taxon>
        <taxon>Zurhausenvirales</taxon>
        <taxon>Papillomaviridae</taxon>
        <taxon>Firstpapillomavirinae</taxon>
        <taxon>Dyodeltapapillomavirus</taxon>
        <taxon>Dyodeltapapillomavirus 1</taxon>
    </lineage>
</organism>
<dbReference type="PRINTS" id="PR00865">
    <property type="entry name" value="HPVCAPSIDL1"/>
</dbReference>
<dbReference type="EMBL" id="MT078971">
    <property type="protein sequence ID" value="QPZ44486.1"/>
    <property type="molecule type" value="Genomic_DNA"/>
</dbReference>
<comment type="subcellular location">
    <subcellularLocation>
        <location evidence="7">Virion</location>
    </subcellularLocation>
    <subcellularLocation>
        <location evidence="7">Host nucleus</location>
    </subcellularLocation>
</comment>
<name>A0A7T3P0J8_9PAPI</name>
<keyword evidence="3 7" id="KW-1161">Viral attachment to host cell</keyword>
<dbReference type="GO" id="GO:0042025">
    <property type="term" value="C:host cell nucleus"/>
    <property type="evidence" value="ECO:0007669"/>
    <property type="project" value="UniProtKB-SubCell"/>
</dbReference>
<comment type="function">
    <text evidence="7 8">Forms an icosahedral capsid with a T=7 symmetry and a 50 nm diameter. The capsid is composed of 72 pentamers linked to each other by disulfide bonds and associated with L2 proteins. Binds to heparan sulfate proteoglycans on cell surface of basal layer keratinocytes to provide initial virion attachment. This binding mediates a conformational change in the virus capsid that facilitates efficient infection. The virion enters the host cell via endocytosis. During virus trafficking, L1 protein dissociates from the viral DNA and the genomic DNA is released to the host nucleus. The virion assembly takes place within the cell nucleus. Encapsulates the genomic DNA together with protein L2.</text>
</comment>
<sequence>MPSCLLGAHSTSSDGGNENALSHLSLQMALWLPSNNKVYLPPTSVSKVVATDEYVQRTPYYYHASTSRLLTVGHPFFPILDQYNVEKVPKVSSNQYRVFRISLPDPNKFGLPDSDLYDPEKERLVWACTGIEVGRGQPLGIGLSGHPLFNRFDDTENPGKYNTTFPGTDNRQNVSMDNKQTQMFMLGCTPPLGEHWGKALRCETDPPAQAGDCPPIELVTSVIEDGDMIDTGFGNMDFRTLQENKSDVPLDISQSVCKYPDYLKMTSDPHGNSLFFLIRREQMFTRHFFSRAGVVGEQVPDSLLFKADVGQNQNTLSTSVYTPTPSGSLVSSDTQIFNRPYWLSRAQGNNNGICWDNQLFLTVVDTTRSTNFTLSIATQSNATYNAANFKQYMRHVEEFDLQFIFQLCKVSLTPEVLAYLHTMDPDVLDNWNLGLFPPTAASVEDTYRFITSSATRCPDRVPPKDKVDPYAKHTFWTVDLTNKFSTELDQFPLGRKFLQQTGLRTRSALRTKSAAKRPAPTAQSTTVKRRRR</sequence>
<keyword evidence="4 7" id="KW-0946">Virion</keyword>
<comment type="similarity">
    <text evidence="7 8">Belongs to the papillomaviridae L1 protein family.</text>
</comment>
<keyword evidence="7" id="KW-1162">Viral penetration into host cytoplasm</keyword>
<evidence type="ECO:0000256" key="9">
    <source>
        <dbReference type="SAM" id="MobiDB-lite"/>
    </source>
</evidence>
<dbReference type="GO" id="GO:0039620">
    <property type="term" value="C:T=7 icosahedral viral capsid"/>
    <property type="evidence" value="ECO:0007669"/>
    <property type="project" value="UniProtKB-UniRule"/>
</dbReference>
<evidence type="ECO:0000256" key="7">
    <source>
        <dbReference type="HAMAP-Rule" id="MF_04002"/>
    </source>
</evidence>
<keyword evidence="8" id="KW-1145">T=7 icosahedral capsid protein</keyword>
<dbReference type="InterPro" id="IPR036973">
    <property type="entry name" value="Capsid_L1_sf_Papillomavir"/>
</dbReference>
<dbReference type="InterPro" id="IPR011222">
    <property type="entry name" value="dsDNA_vir_gr_I_capsid"/>
</dbReference>
<evidence type="ECO:0000256" key="6">
    <source>
        <dbReference type="ARBA" id="ARBA00023296"/>
    </source>
</evidence>
<dbReference type="GO" id="GO:0005198">
    <property type="term" value="F:structural molecule activity"/>
    <property type="evidence" value="ECO:0007669"/>
    <property type="project" value="UniProtKB-UniRule"/>
</dbReference>
<protein>
    <recommendedName>
        <fullName evidence="7 8">Major capsid protein L1</fullName>
    </recommendedName>
</protein>
<gene>
    <name evidence="7 8" type="primary">L1</name>
</gene>
<keyword evidence="6 7" id="KW-1160">Virus entry into host cell</keyword>
<evidence type="ECO:0000313" key="10">
    <source>
        <dbReference type="EMBL" id="QPZ44486.1"/>
    </source>
</evidence>
<feature type="disulfide bond" description="Interchain (with Cys-457)" evidence="7">
    <location>
        <position position="202"/>
    </location>
</feature>
<keyword evidence="7" id="KW-1164">Virus endocytosis by host</keyword>
<dbReference type="GO" id="GO:0075509">
    <property type="term" value="P:endocytosis involved in viral entry into host cell"/>
    <property type="evidence" value="ECO:0007669"/>
    <property type="project" value="UniProtKB-KW"/>
</dbReference>